<evidence type="ECO:0000256" key="2">
    <source>
        <dbReference type="ARBA" id="ARBA00022963"/>
    </source>
</evidence>
<name>A0A9E9C5N5_9CYAN</name>
<dbReference type="RefSeq" id="WP_268607784.1">
    <property type="nucleotide sequence ID" value="NZ_CP113797.1"/>
</dbReference>
<dbReference type="Proteomes" id="UP001163152">
    <property type="component" value="Chromosome"/>
</dbReference>
<gene>
    <name evidence="6" type="ORF">OXH18_14380</name>
</gene>
<evidence type="ECO:0000313" key="6">
    <source>
        <dbReference type="EMBL" id="WAL58369.1"/>
    </source>
</evidence>
<feature type="domain" description="AB hydrolase-1" evidence="5">
    <location>
        <begin position="281"/>
        <end position="464"/>
    </location>
</feature>
<organism evidence="6 7">
    <name type="scientific">Thermocoleostomius sinensis A174</name>
    <dbReference type="NCBI Taxonomy" id="2016057"/>
    <lineage>
        <taxon>Bacteria</taxon>
        <taxon>Bacillati</taxon>
        <taxon>Cyanobacteriota</taxon>
        <taxon>Cyanophyceae</taxon>
        <taxon>Oculatellales</taxon>
        <taxon>Oculatellaceae</taxon>
        <taxon>Thermocoleostomius</taxon>
    </lineage>
</organism>
<keyword evidence="3" id="KW-0443">Lipid metabolism</keyword>
<dbReference type="EMBL" id="CP113797">
    <property type="protein sequence ID" value="WAL58369.1"/>
    <property type="molecule type" value="Genomic_DNA"/>
</dbReference>
<dbReference type="GO" id="GO:0003847">
    <property type="term" value="F:1-alkyl-2-acetylglycerophosphocholine esterase activity"/>
    <property type="evidence" value="ECO:0007669"/>
    <property type="project" value="TreeGrafter"/>
</dbReference>
<evidence type="ECO:0000259" key="5">
    <source>
        <dbReference type="Pfam" id="PF12697"/>
    </source>
</evidence>
<dbReference type="InterPro" id="IPR000073">
    <property type="entry name" value="AB_hydrolase_1"/>
</dbReference>
<evidence type="ECO:0000259" key="4">
    <source>
        <dbReference type="Pfam" id="PF07176"/>
    </source>
</evidence>
<keyword evidence="7" id="KW-1185">Reference proteome</keyword>
<sequence>MSINFSRSPQTHVPACSSEASYVSNAATGAAALSLPQQTVNIARSRSDGRPRWSWKSAIGGLFVLLGCSMATPGFAAERLVVRVGPIRQSISVNTLESFAETGEVPEDLKLYSPLLSQPSVRKILLSRLQIDPNLGDKLVEDLLHSSAGERFLNTLQAAIPDADAEQIKTALSQAAQQPDGISFLGFLKAFPGQTVTVDVISAIALASQLNLPSWQSQTLSAVLDRELTVEGKPPKTTFDPSNPGPYWVWKQTMTLQDYKRERSIPVDLYWTRRRTEGPLVVISHGFGADRRFLGYLAYHLASYGLTVVAVEHPGSNVAWLTGELQQSGIKTGSVLPASEFIDRPKDVSFLLDRLERLNRFSRTLNGKFNTEKVVVIGHSLGGYTALSLAGTQLSLEHLRKFCNDPNPVMFSPADLIQCNAADLPDTPTDLGDSRVARVVLLNPVIGHLFDEKSLSQVKIPTLMLASTDDTITPAVSQQFLPFTQLRTSKYLLTAIGATHLSVGDPANLNRALSQSIFVRERQEDTESLRQLLQGVTLAFVQQLSPQAADYSPFLSPTYAQSFSTDSLKLRLNSELPPNFANWLKMAALPMEQLVASSLSRNRVALAPIGICRSESSCLFGSLPLVMFILSGSSPYRSYQFFKQASRRRSRNHKKS</sequence>
<evidence type="ECO:0000256" key="1">
    <source>
        <dbReference type="ARBA" id="ARBA00022801"/>
    </source>
</evidence>
<feature type="domain" description="DUF1400" evidence="4">
    <location>
        <begin position="76"/>
        <end position="199"/>
    </location>
</feature>
<dbReference type="PANTHER" id="PTHR10272">
    <property type="entry name" value="PLATELET-ACTIVATING FACTOR ACETYLHYDROLASE"/>
    <property type="match status" value="1"/>
</dbReference>
<dbReference type="Gene3D" id="3.40.50.1820">
    <property type="entry name" value="alpha/beta hydrolase"/>
    <property type="match status" value="1"/>
</dbReference>
<dbReference type="AlphaFoldDB" id="A0A9E9C5N5"/>
<dbReference type="KEGG" id="tsin:OXH18_14380"/>
<dbReference type="InterPro" id="IPR010802">
    <property type="entry name" value="DUF1400"/>
</dbReference>
<dbReference type="SUPFAM" id="SSF53474">
    <property type="entry name" value="alpha/beta-Hydrolases"/>
    <property type="match status" value="1"/>
</dbReference>
<reference evidence="6" key="1">
    <citation type="submission" date="2022-12" db="EMBL/GenBank/DDBJ databases">
        <title>Polyphasic identification of a Novel Hot-Spring Cyanobacterium Ocullathermofonsia sinensis gen nov. sp. nov. and Genomic Insights on its Adaptations to the Thermal Habitat.</title>
        <authorList>
            <person name="Daroch M."/>
            <person name="Tang J."/>
            <person name="Jiang Y."/>
        </authorList>
    </citation>
    <scope>NUCLEOTIDE SEQUENCE</scope>
    <source>
        <strain evidence="6">PKUAC-SCTA174</strain>
    </source>
</reference>
<dbReference type="GO" id="GO:0016042">
    <property type="term" value="P:lipid catabolic process"/>
    <property type="evidence" value="ECO:0007669"/>
    <property type="project" value="UniProtKB-KW"/>
</dbReference>
<evidence type="ECO:0000313" key="7">
    <source>
        <dbReference type="Proteomes" id="UP001163152"/>
    </source>
</evidence>
<accession>A0A9E9C5N5</accession>
<dbReference type="PANTHER" id="PTHR10272:SF13">
    <property type="entry name" value="POLY(ETHYLENE TEREPHTHALATE) HYDROLASE"/>
    <property type="match status" value="1"/>
</dbReference>
<protein>
    <submittedName>
        <fullName evidence="6">Alpha/beta fold hydrolase</fullName>
    </submittedName>
</protein>
<keyword evidence="2" id="KW-0442">Lipid degradation</keyword>
<proteinExistence type="predicted"/>
<dbReference type="InterPro" id="IPR029058">
    <property type="entry name" value="AB_hydrolase_fold"/>
</dbReference>
<evidence type="ECO:0000256" key="3">
    <source>
        <dbReference type="ARBA" id="ARBA00023098"/>
    </source>
</evidence>
<dbReference type="Pfam" id="PF07176">
    <property type="entry name" value="DUF1400"/>
    <property type="match status" value="1"/>
</dbReference>
<dbReference type="Pfam" id="PF12697">
    <property type="entry name" value="Abhydrolase_6"/>
    <property type="match status" value="1"/>
</dbReference>
<keyword evidence="1 6" id="KW-0378">Hydrolase</keyword>